<dbReference type="EMBL" id="KU314825">
    <property type="protein sequence ID" value="AMA19676.1"/>
    <property type="molecule type" value="Genomic_DNA"/>
</dbReference>
<dbReference type="SUPFAM" id="SSF53448">
    <property type="entry name" value="Nucleotide-diphospho-sugar transferases"/>
    <property type="match status" value="1"/>
</dbReference>
<protein>
    <submittedName>
        <fullName evidence="2">Multidomain glycosyltransferase</fullName>
    </submittedName>
</protein>
<organism evidence="2">
    <name type="scientific">Escherichia coli</name>
    <dbReference type="NCBI Taxonomy" id="562"/>
    <lineage>
        <taxon>Bacteria</taxon>
        <taxon>Pseudomonadati</taxon>
        <taxon>Pseudomonadota</taxon>
        <taxon>Gammaproteobacteria</taxon>
        <taxon>Enterobacterales</taxon>
        <taxon>Enterobacteriaceae</taxon>
        <taxon>Escherichia</taxon>
    </lineage>
</organism>
<dbReference type="InterPro" id="IPR007833">
    <property type="entry name" value="Capsule_polysaccharide_synth"/>
</dbReference>
<name>A0A182BC09_ECOLX</name>
<dbReference type="AlphaFoldDB" id="A0A182BC09"/>
<dbReference type="InterPro" id="IPR029044">
    <property type="entry name" value="Nucleotide-diphossugar_trans"/>
</dbReference>
<reference evidence="2" key="1">
    <citation type="journal article" date="2016" name="Proc. Natl. Acad. Sci. U.S.A.">
        <title>Bacterial beta-Kdo glycosyltransferases represent a new glycosyltransferase family (GT99).</title>
        <authorList>
            <person name="Ovchinnikova O.G."/>
            <person name="Mallette E."/>
            <person name="Koizumi A."/>
            <person name="Kimber M.S."/>
            <person name="Lowary T.L."/>
            <person name="Whitfield C."/>
        </authorList>
    </citation>
    <scope>NUCLEOTIDE SEQUENCE</scope>
    <source>
        <strain evidence="2">SSI 85370</strain>
    </source>
</reference>
<proteinExistence type="predicted"/>
<dbReference type="GO" id="GO:0000271">
    <property type="term" value="P:polysaccharide biosynthetic process"/>
    <property type="evidence" value="ECO:0007669"/>
    <property type="project" value="InterPro"/>
</dbReference>
<evidence type="ECO:0000259" key="1">
    <source>
        <dbReference type="Pfam" id="PF10111"/>
    </source>
</evidence>
<feature type="domain" description="Glycosyltransferase 2-like prokaryotic type" evidence="1">
    <location>
        <begin position="3"/>
        <end position="270"/>
    </location>
</feature>
<dbReference type="GO" id="GO:0015774">
    <property type="term" value="P:polysaccharide transport"/>
    <property type="evidence" value="ECO:0007669"/>
    <property type="project" value="InterPro"/>
</dbReference>
<dbReference type="RefSeq" id="WP_115194749.1">
    <property type="nucleotide sequence ID" value="NZ_CP068680.1"/>
</dbReference>
<dbReference type="CDD" id="cd00761">
    <property type="entry name" value="Glyco_tranf_GTA_type"/>
    <property type="match status" value="1"/>
</dbReference>
<dbReference type="Pfam" id="PF10111">
    <property type="entry name" value="Glyco_tranf_2_2"/>
    <property type="match status" value="1"/>
</dbReference>
<accession>A0A182BC09</accession>
<keyword evidence="2" id="KW-0808">Transferase</keyword>
<dbReference type="Pfam" id="PF05159">
    <property type="entry name" value="Capsule_synth"/>
    <property type="match status" value="1"/>
</dbReference>
<sequence length="761" mass="88918">MLTIITPVHCTSRNDYLYQRTKYFIENAYIDSNIERIIVDFGSLDSIMEEFKTLSKNKGIEFYSLGLKGESFSAGLCRNYGVTKAKKEFITFQDVDLYAPQSIYKSILLRLSSSKEYNYIESVPCLYLSEDYTEEYKKRESWDDAHNDAYQNYQLKTPSIQMYAPVTSMILTRRRYFMECGGNNNEFHGHGYEDFEALNRLANRANKFARSRDYYNHDFKYDSPHFCGYRPFFSLFGRQLMNERVFFVHFWHPHNIAPSYAKRNKDNKIIFERLIRRFDKENYMPPALSGDSHYYDGKSLILSPFNGKTANSLRVAIPFLGECVYAKDTEFKDENVFLDFIKKNMVRRVLFFNSYGNDHRLNLYHVCQLNKIKTINFDRGGLPHTWFFDPHGFNYSSHSYNPNNWDLQITKDERESVQEYIINVLSSNDTLEKNGTRIGAHNFKTKYNILNKKILFVPLQRPNDSVIRHFSDEIRSVQNFLNNVVTLAKSIKDKGWVVIVKQHPLEESTEIEEKENLIVLKPTDHFYDAINSSDAVMLINSGVGLYSLMAGKPTYNVGNAYYCHAGLSIKIKNPEDFKKCMNDLSYPSKDKVEKFIHYLITRFYSFGKANYIEIVDPKTKSKTTNATYVDFENIKIPLDNGIMHEINISRRKEPFKINSVYFDYYRSGISLRDEIEKYKKNISDLNSLINKLKTNRTTKIIEEDTSSNKDTHTTNIVRTGAMQAKLKKLNKHPYLFFKDAIKNIGVKTKKIIINAKGSQIQ</sequence>
<dbReference type="Gene3D" id="3.90.550.10">
    <property type="entry name" value="Spore Coat Polysaccharide Biosynthesis Protein SpsA, Chain A"/>
    <property type="match status" value="1"/>
</dbReference>
<evidence type="ECO:0000313" key="2">
    <source>
        <dbReference type="EMBL" id="AMA19676.1"/>
    </source>
</evidence>
<dbReference type="GO" id="GO:0016740">
    <property type="term" value="F:transferase activity"/>
    <property type="evidence" value="ECO:0007669"/>
    <property type="project" value="UniProtKB-KW"/>
</dbReference>
<dbReference type="InterPro" id="IPR019290">
    <property type="entry name" value="GlycosylTrfase-like_prok"/>
</dbReference>